<dbReference type="GO" id="GO:0046872">
    <property type="term" value="F:metal ion binding"/>
    <property type="evidence" value="ECO:0007669"/>
    <property type="project" value="UniProtKB-KW"/>
</dbReference>
<keyword evidence="14" id="KW-1185">Reference proteome</keyword>
<dbReference type="GO" id="GO:0008413">
    <property type="term" value="F:8-oxo-7,8-dihydroguanosine triphosphate pyrophosphatase activity"/>
    <property type="evidence" value="ECO:0007669"/>
    <property type="project" value="TreeGrafter"/>
</dbReference>
<dbReference type="InterPro" id="IPR020476">
    <property type="entry name" value="Nudix_hydrolase"/>
</dbReference>
<gene>
    <name evidence="13" type="ORF">SAMN05660472_02458</name>
</gene>
<dbReference type="OrthoDB" id="9810648at2"/>
<evidence type="ECO:0000256" key="8">
    <source>
        <dbReference type="ARBA" id="ARBA00022842"/>
    </source>
</evidence>
<reference evidence="13 14" key="1">
    <citation type="submission" date="2016-10" db="EMBL/GenBank/DDBJ databases">
        <authorList>
            <person name="de Groot N.N."/>
        </authorList>
    </citation>
    <scope>NUCLEOTIDE SEQUENCE [LARGE SCALE GENOMIC DNA]</scope>
    <source>
        <strain evidence="13 14">DSM 18346</strain>
    </source>
</reference>
<comment type="similarity">
    <text evidence="2">Belongs to the Nudix hydrolase family.</text>
</comment>
<dbReference type="STRING" id="393762.SAMN05660472_02458"/>
<evidence type="ECO:0000256" key="2">
    <source>
        <dbReference type="ARBA" id="ARBA00005582"/>
    </source>
</evidence>
<protein>
    <recommendedName>
        <fullName evidence="11">8-oxo-dGTP diphosphatase</fullName>
        <ecNumber evidence="11">3.6.1.55</ecNumber>
    </recommendedName>
</protein>
<keyword evidence="6" id="KW-0227">DNA damage</keyword>
<evidence type="ECO:0000313" key="13">
    <source>
        <dbReference type="EMBL" id="SDL01312.1"/>
    </source>
</evidence>
<comment type="cofactor">
    <cofactor evidence="1">
        <name>Mg(2+)</name>
        <dbReference type="ChEBI" id="CHEBI:18420"/>
    </cofactor>
</comment>
<dbReference type="GO" id="GO:0006260">
    <property type="term" value="P:DNA replication"/>
    <property type="evidence" value="ECO:0007669"/>
    <property type="project" value="UniProtKB-KW"/>
</dbReference>
<organism evidence="13 14">
    <name type="scientific">Natronincola ferrireducens</name>
    <dbReference type="NCBI Taxonomy" id="393762"/>
    <lineage>
        <taxon>Bacteria</taxon>
        <taxon>Bacillati</taxon>
        <taxon>Bacillota</taxon>
        <taxon>Clostridia</taxon>
        <taxon>Peptostreptococcales</taxon>
        <taxon>Natronincolaceae</taxon>
        <taxon>Natronincola</taxon>
    </lineage>
</organism>
<dbReference type="AlphaFoldDB" id="A0A1G9GL28"/>
<dbReference type="PANTHER" id="PTHR47707">
    <property type="entry name" value="8-OXO-DGTP DIPHOSPHATASE"/>
    <property type="match status" value="1"/>
</dbReference>
<evidence type="ECO:0000256" key="11">
    <source>
        <dbReference type="ARBA" id="ARBA00038905"/>
    </source>
</evidence>
<evidence type="ECO:0000256" key="6">
    <source>
        <dbReference type="ARBA" id="ARBA00022763"/>
    </source>
</evidence>
<keyword evidence="8" id="KW-0460">Magnesium</keyword>
<keyword evidence="5" id="KW-0479">Metal-binding</keyword>
<dbReference type="RefSeq" id="WP_090553984.1">
    <property type="nucleotide sequence ID" value="NZ_FNFP01000006.1"/>
</dbReference>
<dbReference type="GO" id="GO:0006281">
    <property type="term" value="P:DNA repair"/>
    <property type="evidence" value="ECO:0007669"/>
    <property type="project" value="UniProtKB-KW"/>
</dbReference>
<dbReference type="GO" id="GO:0044715">
    <property type="term" value="F:8-oxo-dGDP phosphatase activity"/>
    <property type="evidence" value="ECO:0007669"/>
    <property type="project" value="TreeGrafter"/>
</dbReference>
<dbReference type="Proteomes" id="UP000198718">
    <property type="component" value="Unassembled WGS sequence"/>
</dbReference>
<keyword evidence="7" id="KW-0378">Hydrolase</keyword>
<dbReference type="PRINTS" id="PR00502">
    <property type="entry name" value="NUDIXFAMILY"/>
</dbReference>
<evidence type="ECO:0000256" key="5">
    <source>
        <dbReference type="ARBA" id="ARBA00022723"/>
    </source>
</evidence>
<evidence type="ECO:0000256" key="10">
    <source>
        <dbReference type="ARBA" id="ARBA00035861"/>
    </source>
</evidence>
<keyword evidence="4" id="KW-0235">DNA replication</keyword>
<dbReference type="SUPFAM" id="SSF55811">
    <property type="entry name" value="Nudix"/>
    <property type="match status" value="1"/>
</dbReference>
<evidence type="ECO:0000259" key="12">
    <source>
        <dbReference type="PROSITE" id="PS51462"/>
    </source>
</evidence>
<dbReference type="GO" id="GO:0035539">
    <property type="term" value="F:8-oxo-7,8-dihydrodeoxyguanosine triphosphate pyrophosphatase activity"/>
    <property type="evidence" value="ECO:0007669"/>
    <property type="project" value="UniProtKB-EC"/>
</dbReference>
<dbReference type="GO" id="GO:0044716">
    <property type="term" value="F:8-oxo-GDP phosphatase activity"/>
    <property type="evidence" value="ECO:0007669"/>
    <property type="project" value="TreeGrafter"/>
</dbReference>
<evidence type="ECO:0000256" key="1">
    <source>
        <dbReference type="ARBA" id="ARBA00001946"/>
    </source>
</evidence>
<evidence type="ECO:0000256" key="4">
    <source>
        <dbReference type="ARBA" id="ARBA00022705"/>
    </source>
</evidence>
<keyword evidence="9" id="KW-0234">DNA repair</keyword>
<evidence type="ECO:0000256" key="9">
    <source>
        <dbReference type="ARBA" id="ARBA00023204"/>
    </source>
</evidence>
<accession>A0A1G9GL28</accession>
<dbReference type="InterPro" id="IPR000086">
    <property type="entry name" value="NUDIX_hydrolase_dom"/>
</dbReference>
<evidence type="ECO:0000256" key="3">
    <source>
        <dbReference type="ARBA" id="ARBA00022457"/>
    </source>
</evidence>
<comment type="catalytic activity">
    <reaction evidence="10">
        <text>8-oxo-dGTP + H2O = 8-oxo-dGMP + diphosphate + H(+)</text>
        <dbReference type="Rhea" id="RHEA:31575"/>
        <dbReference type="ChEBI" id="CHEBI:15377"/>
        <dbReference type="ChEBI" id="CHEBI:15378"/>
        <dbReference type="ChEBI" id="CHEBI:33019"/>
        <dbReference type="ChEBI" id="CHEBI:63224"/>
        <dbReference type="ChEBI" id="CHEBI:77896"/>
        <dbReference type="EC" id="3.6.1.55"/>
    </reaction>
</comment>
<name>A0A1G9GL28_9FIRM</name>
<dbReference type="EC" id="3.6.1.55" evidence="11"/>
<dbReference type="PANTHER" id="PTHR47707:SF1">
    <property type="entry name" value="NUDIX HYDROLASE FAMILY PROTEIN"/>
    <property type="match status" value="1"/>
</dbReference>
<dbReference type="InterPro" id="IPR047127">
    <property type="entry name" value="MutT-like"/>
</dbReference>
<dbReference type="Gene3D" id="3.90.79.10">
    <property type="entry name" value="Nucleoside Triphosphate Pyrophosphohydrolase"/>
    <property type="match status" value="1"/>
</dbReference>
<dbReference type="Pfam" id="PF00293">
    <property type="entry name" value="NUDIX"/>
    <property type="match status" value="1"/>
</dbReference>
<sequence length="127" mass="14729">MIEVSAAIIKKEGKILIAQRNRNKSQSFKWEFPGGKVEAKETAEESLKREIKEELNIDIDVKEMFDETVFEYSNGSIKLMAFNAEWISGDLKVLEHEKIEWVTIEELKYYDFAPADIPFIKKLEGIV</sequence>
<dbReference type="PROSITE" id="PS51462">
    <property type="entry name" value="NUDIX"/>
    <property type="match status" value="1"/>
</dbReference>
<dbReference type="CDD" id="cd03425">
    <property type="entry name" value="NUDIX_MutT_NudA_like"/>
    <property type="match status" value="1"/>
</dbReference>
<dbReference type="InterPro" id="IPR015797">
    <property type="entry name" value="NUDIX_hydrolase-like_dom_sf"/>
</dbReference>
<evidence type="ECO:0000256" key="7">
    <source>
        <dbReference type="ARBA" id="ARBA00022801"/>
    </source>
</evidence>
<keyword evidence="3" id="KW-0515">Mutator protein</keyword>
<dbReference type="EMBL" id="FNFP01000006">
    <property type="protein sequence ID" value="SDL01312.1"/>
    <property type="molecule type" value="Genomic_DNA"/>
</dbReference>
<feature type="domain" description="Nudix hydrolase" evidence="12">
    <location>
        <begin position="1"/>
        <end position="125"/>
    </location>
</feature>
<evidence type="ECO:0000313" key="14">
    <source>
        <dbReference type="Proteomes" id="UP000198718"/>
    </source>
</evidence>
<proteinExistence type="inferred from homology"/>